<feature type="compositionally biased region" description="Polar residues" evidence="10">
    <location>
        <begin position="128"/>
        <end position="144"/>
    </location>
</feature>
<keyword evidence="13" id="KW-1185">Reference proteome</keyword>
<keyword evidence="6 11" id="KW-1133">Transmembrane helix</keyword>
<protein>
    <submittedName>
        <fullName evidence="12">LRR domain containing protein</fullName>
    </submittedName>
</protein>
<proteinExistence type="predicted"/>
<comment type="subcellular location">
    <subcellularLocation>
        <location evidence="1">Membrane</location>
        <topology evidence="1">Single-pass type I membrane protein</topology>
    </subcellularLocation>
</comment>
<evidence type="ECO:0000256" key="11">
    <source>
        <dbReference type="SAM" id="Phobius"/>
    </source>
</evidence>
<evidence type="ECO:0000256" key="3">
    <source>
        <dbReference type="ARBA" id="ARBA00022692"/>
    </source>
</evidence>
<evidence type="ECO:0000256" key="1">
    <source>
        <dbReference type="ARBA" id="ARBA00004479"/>
    </source>
</evidence>
<keyword evidence="9" id="KW-0325">Glycoprotein</keyword>
<comment type="caution">
    <text evidence="12">The sequence shown here is derived from an EMBL/GenBank/DDBJ whole genome shotgun (WGS) entry which is preliminary data.</text>
</comment>
<dbReference type="STRING" id="63057.A0A2P5F830"/>
<keyword evidence="5" id="KW-0677">Repeat</keyword>
<evidence type="ECO:0000256" key="7">
    <source>
        <dbReference type="ARBA" id="ARBA00023136"/>
    </source>
</evidence>
<keyword evidence="3 11" id="KW-0812">Transmembrane</keyword>
<evidence type="ECO:0000313" key="13">
    <source>
        <dbReference type="Proteomes" id="UP000237000"/>
    </source>
</evidence>
<dbReference type="SUPFAM" id="SSF52058">
    <property type="entry name" value="L domain-like"/>
    <property type="match status" value="1"/>
</dbReference>
<evidence type="ECO:0000313" key="12">
    <source>
        <dbReference type="EMBL" id="PON93916.1"/>
    </source>
</evidence>
<dbReference type="OrthoDB" id="544346at2759"/>
<evidence type="ECO:0000256" key="10">
    <source>
        <dbReference type="SAM" id="MobiDB-lite"/>
    </source>
</evidence>
<feature type="region of interest" description="Disordered" evidence="10">
    <location>
        <begin position="120"/>
        <end position="144"/>
    </location>
</feature>
<feature type="transmembrane region" description="Helical" evidence="11">
    <location>
        <begin position="88"/>
        <end position="112"/>
    </location>
</feature>
<evidence type="ECO:0000256" key="4">
    <source>
        <dbReference type="ARBA" id="ARBA00022729"/>
    </source>
</evidence>
<accession>A0A2P5F830</accession>
<dbReference type="PANTHER" id="PTHR27000:SF642">
    <property type="entry name" value="INACTIVE LEUCINE-RICH REPEAT RECEPTOR KINASE XIAO-RELATED"/>
    <property type="match status" value="1"/>
</dbReference>
<evidence type="ECO:0000256" key="9">
    <source>
        <dbReference type="ARBA" id="ARBA00023180"/>
    </source>
</evidence>
<dbReference type="InterPro" id="IPR001611">
    <property type="entry name" value="Leu-rich_rpt"/>
</dbReference>
<name>A0A2P5F830_TREOI</name>
<evidence type="ECO:0000256" key="2">
    <source>
        <dbReference type="ARBA" id="ARBA00022614"/>
    </source>
</evidence>
<dbReference type="Pfam" id="PF00560">
    <property type="entry name" value="LRR_1"/>
    <property type="match status" value="2"/>
</dbReference>
<dbReference type="InParanoid" id="A0A2P5F830"/>
<dbReference type="Proteomes" id="UP000237000">
    <property type="component" value="Unassembled WGS sequence"/>
</dbReference>
<keyword evidence="4" id="KW-0732">Signal</keyword>
<dbReference type="PANTHER" id="PTHR27000">
    <property type="entry name" value="LEUCINE-RICH REPEAT RECEPTOR-LIKE PROTEIN KINASE FAMILY PROTEIN-RELATED"/>
    <property type="match status" value="1"/>
</dbReference>
<dbReference type="Gene3D" id="3.80.10.10">
    <property type="entry name" value="Ribonuclease Inhibitor"/>
    <property type="match status" value="1"/>
</dbReference>
<keyword evidence="2" id="KW-0433">Leucine-rich repeat</keyword>
<dbReference type="GO" id="GO:0016020">
    <property type="term" value="C:membrane"/>
    <property type="evidence" value="ECO:0007669"/>
    <property type="project" value="UniProtKB-SubCell"/>
</dbReference>
<evidence type="ECO:0000256" key="8">
    <source>
        <dbReference type="ARBA" id="ARBA00023170"/>
    </source>
</evidence>
<evidence type="ECO:0000256" key="6">
    <source>
        <dbReference type="ARBA" id="ARBA00022989"/>
    </source>
</evidence>
<dbReference type="InterPro" id="IPR032675">
    <property type="entry name" value="LRR_dom_sf"/>
</dbReference>
<organism evidence="12 13">
    <name type="scientific">Trema orientale</name>
    <name type="common">Charcoal tree</name>
    <name type="synonym">Celtis orientalis</name>
    <dbReference type="NCBI Taxonomy" id="63057"/>
    <lineage>
        <taxon>Eukaryota</taxon>
        <taxon>Viridiplantae</taxon>
        <taxon>Streptophyta</taxon>
        <taxon>Embryophyta</taxon>
        <taxon>Tracheophyta</taxon>
        <taxon>Spermatophyta</taxon>
        <taxon>Magnoliopsida</taxon>
        <taxon>eudicotyledons</taxon>
        <taxon>Gunneridae</taxon>
        <taxon>Pentapetalae</taxon>
        <taxon>rosids</taxon>
        <taxon>fabids</taxon>
        <taxon>Rosales</taxon>
        <taxon>Cannabaceae</taxon>
        <taxon>Trema</taxon>
    </lineage>
</organism>
<gene>
    <name evidence="12" type="ORF">TorRG33x02_103060</name>
</gene>
<sequence length="144" mass="15646">MAHKLELTCKPNSIAELKVLNSLKLSRNDFTGQVPGEIQFMKGLTILDLSYNNLSVQVPPRGQFLVFKHGVILCPSSSTDKTFGSHKLTLTTIIGAAMALTIVILLILLTVYRTREEASPETEALGSSRPSNGCVSRPKTFSNA</sequence>
<reference evidence="13" key="1">
    <citation type="submission" date="2016-06" db="EMBL/GenBank/DDBJ databases">
        <title>Parallel loss of symbiosis genes in relatives of nitrogen-fixing non-legume Parasponia.</title>
        <authorList>
            <person name="Van Velzen R."/>
            <person name="Holmer R."/>
            <person name="Bu F."/>
            <person name="Rutten L."/>
            <person name="Van Zeijl A."/>
            <person name="Liu W."/>
            <person name="Santuari L."/>
            <person name="Cao Q."/>
            <person name="Sharma T."/>
            <person name="Shen D."/>
            <person name="Roswanjaya Y."/>
            <person name="Wardhani T."/>
            <person name="Kalhor M.S."/>
            <person name="Jansen J."/>
            <person name="Van den Hoogen J."/>
            <person name="Gungor B."/>
            <person name="Hartog M."/>
            <person name="Hontelez J."/>
            <person name="Verver J."/>
            <person name="Yang W.-C."/>
            <person name="Schijlen E."/>
            <person name="Repin R."/>
            <person name="Schilthuizen M."/>
            <person name="Schranz E."/>
            <person name="Heidstra R."/>
            <person name="Miyata K."/>
            <person name="Fedorova E."/>
            <person name="Kohlen W."/>
            <person name="Bisseling T."/>
            <person name="Smit S."/>
            <person name="Geurts R."/>
        </authorList>
    </citation>
    <scope>NUCLEOTIDE SEQUENCE [LARGE SCALE GENOMIC DNA]</scope>
    <source>
        <strain evidence="13">cv. RG33-2</strain>
    </source>
</reference>
<keyword evidence="7 11" id="KW-0472">Membrane</keyword>
<dbReference type="EMBL" id="JXTC01000055">
    <property type="protein sequence ID" value="PON93916.1"/>
    <property type="molecule type" value="Genomic_DNA"/>
</dbReference>
<dbReference type="AlphaFoldDB" id="A0A2P5F830"/>
<evidence type="ECO:0000256" key="5">
    <source>
        <dbReference type="ARBA" id="ARBA00022737"/>
    </source>
</evidence>
<keyword evidence="8" id="KW-0675">Receptor</keyword>